<evidence type="ECO:0000256" key="1">
    <source>
        <dbReference type="ARBA" id="ARBA00023015"/>
    </source>
</evidence>
<evidence type="ECO:0000256" key="3">
    <source>
        <dbReference type="ARBA" id="ARBA00023163"/>
    </source>
</evidence>
<dbReference type="EMBL" id="FQXK01000005">
    <property type="protein sequence ID" value="SHH57178.1"/>
    <property type="molecule type" value="Genomic_DNA"/>
</dbReference>
<dbReference type="STRING" id="1121131.SAMN02745229_00699"/>
<dbReference type="InterPro" id="IPR036286">
    <property type="entry name" value="LexA/Signal_pep-like_sf"/>
</dbReference>
<dbReference type="Gene3D" id="1.10.260.40">
    <property type="entry name" value="lambda repressor-like DNA-binding domains"/>
    <property type="match status" value="1"/>
</dbReference>
<name>A0A1M5U2K0_BUTFI</name>
<protein>
    <submittedName>
        <fullName evidence="5">Helix-turn-helix domain-containing protein</fullName>
    </submittedName>
</protein>
<evidence type="ECO:0000256" key="2">
    <source>
        <dbReference type="ARBA" id="ARBA00023125"/>
    </source>
</evidence>
<dbReference type="SMART" id="SM00530">
    <property type="entry name" value="HTH_XRE"/>
    <property type="match status" value="1"/>
</dbReference>
<keyword evidence="1" id="KW-0805">Transcription regulation</keyword>
<dbReference type="Proteomes" id="UP000184278">
    <property type="component" value="Unassembled WGS sequence"/>
</dbReference>
<evidence type="ECO:0000313" key="6">
    <source>
        <dbReference type="Proteomes" id="UP000184278"/>
    </source>
</evidence>
<dbReference type="InterPro" id="IPR015927">
    <property type="entry name" value="Peptidase_S24_S26A/B/C"/>
</dbReference>
<keyword evidence="3" id="KW-0804">Transcription</keyword>
<keyword evidence="6" id="KW-1185">Reference proteome</keyword>
<dbReference type="InterPro" id="IPR010982">
    <property type="entry name" value="Lambda_DNA-bd_dom_sf"/>
</dbReference>
<dbReference type="GO" id="GO:0003677">
    <property type="term" value="F:DNA binding"/>
    <property type="evidence" value="ECO:0007669"/>
    <property type="project" value="UniProtKB-KW"/>
</dbReference>
<keyword evidence="2" id="KW-0238">DNA-binding</keyword>
<dbReference type="RefSeq" id="WP_073385546.1">
    <property type="nucleotide sequence ID" value="NZ_FQXK01000005.1"/>
</dbReference>
<accession>A0A1M5U2K0</accession>
<dbReference type="GeneID" id="89510626"/>
<gene>
    <name evidence="5" type="ORF">SAMN02745229_00699</name>
</gene>
<dbReference type="InterPro" id="IPR039418">
    <property type="entry name" value="LexA-like"/>
</dbReference>
<reference evidence="6" key="1">
    <citation type="submission" date="2016-11" db="EMBL/GenBank/DDBJ databases">
        <authorList>
            <person name="Varghese N."/>
            <person name="Submissions S."/>
        </authorList>
    </citation>
    <scope>NUCLEOTIDE SEQUENCE [LARGE SCALE GENOMIC DNA]</scope>
    <source>
        <strain evidence="6">DSM 3071</strain>
    </source>
</reference>
<dbReference type="SUPFAM" id="SSF51306">
    <property type="entry name" value="LexA/Signal peptidase"/>
    <property type="match status" value="1"/>
</dbReference>
<evidence type="ECO:0000259" key="4">
    <source>
        <dbReference type="PROSITE" id="PS50943"/>
    </source>
</evidence>
<organism evidence="5 6">
    <name type="scientific">Butyrivibrio fibrisolvens DSM 3071</name>
    <dbReference type="NCBI Taxonomy" id="1121131"/>
    <lineage>
        <taxon>Bacteria</taxon>
        <taxon>Bacillati</taxon>
        <taxon>Bacillota</taxon>
        <taxon>Clostridia</taxon>
        <taxon>Lachnospirales</taxon>
        <taxon>Lachnospiraceae</taxon>
        <taxon>Butyrivibrio</taxon>
    </lineage>
</organism>
<evidence type="ECO:0000313" key="5">
    <source>
        <dbReference type="EMBL" id="SHH57178.1"/>
    </source>
</evidence>
<dbReference type="CDD" id="cd00093">
    <property type="entry name" value="HTH_XRE"/>
    <property type="match status" value="1"/>
</dbReference>
<dbReference type="PROSITE" id="PS50943">
    <property type="entry name" value="HTH_CROC1"/>
    <property type="match status" value="1"/>
</dbReference>
<dbReference type="SUPFAM" id="SSF47413">
    <property type="entry name" value="lambda repressor-like DNA-binding domains"/>
    <property type="match status" value="1"/>
</dbReference>
<dbReference type="PANTHER" id="PTHR40661">
    <property type="match status" value="1"/>
</dbReference>
<dbReference type="PANTHER" id="PTHR40661:SF1">
    <property type="entry name" value="HTH CRO_C1-TYPE DOMAIN-CONTAINING PROTEIN"/>
    <property type="match status" value="1"/>
</dbReference>
<sequence>MKKDIGKVIAKHRKAMKLSQIDLAGQLAEHNIVITNAGISAWEKGNTTPSAEALLTVCEILKINDIYTEFIGENPLDPFKDLNTEGTQKALEYIDLLKKSGDYKKQSAKLIDIKPRLMKIALISASAGTGNLLDEENFEMMEISEPVPKKANFGVYITGDSMEPRFHDEELVWIEQKDLLESGDIGLFFLDGMTYIKKYVVNKSGTFLVSLNAKYKPIEVGEYSTFKIFGKLAED</sequence>
<dbReference type="Gene3D" id="2.10.109.10">
    <property type="entry name" value="Umud Fragment, subunit A"/>
    <property type="match status" value="1"/>
</dbReference>
<feature type="domain" description="HTH cro/C1-type" evidence="4">
    <location>
        <begin position="9"/>
        <end position="66"/>
    </location>
</feature>
<dbReference type="OrthoDB" id="2475196at2"/>
<dbReference type="AlphaFoldDB" id="A0A1M5U2K0"/>
<dbReference type="CDD" id="cd06529">
    <property type="entry name" value="S24_LexA-like"/>
    <property type="match status" value="1"/>
</dbReference>
<proteinExistence type="predicted"/>
<dbReference type="Pfam" id="PF01381">
    <property type="entry name" value="HTH_3"/>
    <property type="match status" value="1"/>
</dbReference>
<dbReference type="Pfam" id="PF00717">
    <property type="entry name" value="Peptidase_S24"/>
    <property type="match status" value="1"/>
</dbReference>
<dbReference type="InterPro" id="IPR001387">
    <property type="entry name" value="Cro/C1-type_HTH"/>
</dbReference>